<feature type="coiled-coil region" evidence="5">
    <location>
        <begin position="78"/>
        <end position="119"/>
    </location>
</feature>
<evidence type="ECO:0000256" key="6">
    <source>
        <dbReference type="SAM" id="MobiDB-lite"/>
    </source>
</evidence>
<feature type="domain" description="Rod shape-determining protein MreC beta-barrel core" evidence="7">
    <location>
        <begin position="123"/>
        <end position="283"/>
    </location>
</feature>
<dbReference type="PANTHER" id="PTHR34138">
    <property type="entry name" value="CELL SHAPE-DETERMINING PROTEIN MREC"/>
    <property type="match status" value="1"/>
</dbReference>
<dbReference type="AlphaFoldDB" id="A0A9X3TRC4"/>
<dbReference type="PANTHER" id="PTHR34138:SF1">
    <property type="entry name" value="CELL SHAPE-DETERMINING PROTEIN MREC"/>
    <property type="match status" value="1"/>
</dbReference>
<accession>A0A9X3TRC4</accession>
<dbReference type="InterPro" id="IPR007221">
    <property type="entry name" value="MreC"/>
</dbReference>
<keyword evidence="3" id="KW-0133">Cell shape</keyword>
<reference evidence="8" key="1">
    <citation type="submission" date="2022-12" db="EMBL/GenBank/DDBJ databases">
        <title>Draft genome sequence of the thermophilic strain Brevibacillus thermoruber HT42, isolated from Los Humeros, Puebla, Mexico, with biotechnological potential.</title>
        <authorList>
            <person name="Lara Sanchez J."/>
            <person name="Solis Palacios R."/>
            <person name="Bustos Baena A.S."/>
            <person name="Ruz Baez A.E."/>
            <person name="Espinosa Luna G."/>
            <person name="Oliart Ros R.M."/>
        </authorList>
    </citation>
    <scope>NUCLEOTIDE SEQUENCE</scope>
    <source>
        <strain evidence="8">HT42</strain>
    </source>
</reference>
<sequence length="355" mass="38925">MSFFGNKRLIIVLVGLVLLISIVGFTSRERARLTWPEMFFKDVFSVVQGIFYRPAQAVSTFFQEVGDAYNVYEENRALKASLDQYARMTAELHALQAENERLRKLLQAEESLKNSYQLRYAEVVARNPDTWNNVITIDKGLKHGIKKDMAVMTAKGLIGRVQSVANFSATVELLTSYERRDNISATIQTVQTVNGTVTHHPVSGVIEEYDPQERLLVMRKIPWGEKIEPKQQVITSGFGGVIPPNLPVGYVVRVQPDDYGLTQTAYIQPSADFSQLNEVMVVERNFSFSPTGELIPNQPQGQQTALTQQQASQQAGSAARQQAAQQSQPSAASGRGAAPSSGQGSAAAADSGGGQ</sequence>
<dbReference type="EMBL" id="JAPYYP010000012">
    <property type="protein sequence ID" value="MDA5108999.1"/>
    <property type="molecule type" value="Genomic_DNA"/>
</dbReference>
<protein>
    <recommendedName>
        <fullName evidence="2">Cell shape-determining protein MreC</fullName>
    </recommendedName>
    <alternativeName>
        <fullName evidence="4">Cell shape protein MreC</fullName>
    </alternativeName>
</protein>
<organism evidence="8 9">
    <name type="scientific">Brevibacillus thermoruber</name>
    <dbReference type="NCBI Taxonomy" id="33942"/>
    <lineage>
        <taxon>Bacteria</taxon>
        <taxon>Bacillati</taxon>
        <taxon>Bacillota</taxon>
        <taxon>Bacilli</taxon>
        <taxon>Bacillales</taxon>
        <taxon>Paenibacillaceae</taxon>
        <taxon>Brevibacillus</taxon>
    </lineage>
</organism>
<dbReference type="GO" id="GO:0005886">
    <property type="term" value="C:plasma membrane"/>
    <property type="evidence" value="ECO:0007669"/>
    <property type="project" value="TreeGrafter"/>
</dbReference>
<keyword evidence="9" id="KW-1185">Reference proteome</keyword>
<evidence type="ECO:0000259" key="7">
    <source>
        <dbReference type="Pfam" id="PF04085"/>
    </source>
</evidence>
<dbReference type="InterPro" id="IPR055342">
    <property type="entry name" value="MreC_beta-barrel_core"/>
</dbReference>
<dbReference type="GO" id="GO:0008360">
    <property type="term" value="P:regulation of cell shape"/>
    <property type="evidence" value="ECO:0007669"/>
    <property type="project" value="UniProtKB-KW"/>
</dbReference>
<dbReference type="NCBIfam" id="TIGR00219">
    <property type="entry name" value="mreC"/>
    <property type="match status" value="1"/>
</dbReference>
<feature type="region of interest" description="Disordered" evidence="6">
    <location>
        <begin position="290"/>
        <end position="355"/>
    </location>
</feature>
<evidence type="ECO:0000313" key="8">
    <source>
        <dbReference type="EMBL" id="MDA5108999.1"/>
    </source>
</evidence>
<comment type="caution">
    <text evidence="8">The sequence shown here is derived from an EMBL/GenBank/DDBJ whole genome shotgun (WGS) entry which is preliminary data.</text>
</comment>
<gene>
    <name evidence="8" type="primary">mreC</name>
    <name evidence="8" type="ORF">O3V59_11555</name>
</gene>
<dbReference type="InterPro" id="IPR042177">
    <property type="entry name" value="Cell/Rod_1"/>
</dbReference>
<dbReference type="Gene3D" id="2.40.10.350">
    <property type="entry name" value="Rod shape-determining protein MreC, domain 2"/>
    <property type="match status" value="1"/>
</dbReference>
<dbReference type="RefSeq" id="WP_271140158.1">
    <property type="nucleotide sequence ID" value="NZ_JAPYYP010000012.1"/>
</dbReference>
<dbReference type="PIRSF" id="PIRSF038471">
    <property type="entry name" value="MreC"/>
    <property type="match status" value="1"/>
</dbReference>
<proteinExistence type="inferred from homology"/>
<name>A0A9X3TRC4_9BACL</name>
<dbReference type="Proteomes" id="UP001151071">
    <property type="component" value="Unassembled WGS sequence"/>
</dbReference>
<feature type="compositionally biased region" description="Low complexity" evidence="6">
    <location>
        <begin position="300"/>
        <end position="355"/>
    </location>
</feature>
<keyword evidence="5" id="KW-0175">Coiled coil</keyword>
<evidence type="ECO:0000313" key="9">
    <source>
        <dbReference type="Proteomes" id="UP001151071"/>
    </source>
</evidence>
<evidence type="ECO:0000256" key="3">
    <source>
        <dbReference type="ARBA" id="ARBA00022960"/>
    </source>
</evidence>
<evidence type="ECO:0000256" key="1">
    <source>
        <dbReference type="ARBA" id="ARBA00009369"/>
    </source>
</evidence>
<evidence type="ECO:0000256" key="5">
    <source>
        <dbReference type="SAM" id="Coils"/>
    </source>
</evidence>
<comment type="similarity">
    <text evidence="1">Belongs to the MreC family.</text>
</comment>
<evidence type="ECO:0000256" key="2">
    <source>
        <dbReference type="ARBA" id="ARBA00013855"/>
    </source>
</evidence>
<evidence type="ECO:0000256" key="4">
    <source>
        <dbReference type="ARBA" id="ARBA00032089"/>
    </source>
</evidence>
<dbReference type="Pfam" id="PF04085">
    <property type="entry name" value="MreC"/>
    <property type="match status" value="1"/>
</dbReference>
<dbReference type="Gene3D" id="2.40.10.340">
    <property type="entry name" value="Rod shape-determining protein MreC, domain 1"/>
    <property type="match status" value="1"/>
</dbReference>
<dbReference type="InterPro" id="IPR042175">
    <property type="entry name" value="Cell/Rod_MreC_2"/>
</dbReference>